<dbReference type="Proteomes" id="UP000494165">
    <property type="component" value="Unassembled WGS sequence"/>
</dbReference>
<dbReference type="PANTHER" id="PTHR21879">
    <property type="entry name" value="FI03362P-RELATED-RELATED"/>
    <property type="match status" value="1"/>
</dbReference>
<dbReference type="Pfam" id="PF07898">
    <property type="entry name" value="DUF1676"/>
    <property type="match status" value="1"/>
</dbReference>
<feature type="compositionally biased region" description="Basic and acidic residues" evidence="1">
    <location>
        <begin position="322"/>
        <end position="331"/>
    </location>
</feature>
<feature type="transmembrane region" description="Helical" evidence="2">
    <location>
        <begin position="211"/>
        <end position="230"/>
    </location>
</feature>
<comment type="caution">
    <text evidence="4">The sequence shown here is derived from an EMBL/GenBank/DDBJ whole genome shotgun (WGS) entry which is preliminary data.</text>
</comment>
<dbReference type="OrthoDB" id="8196390at2759"/>
<dbReference type="InterPro" id="IPR012464">
    <property type="entry name" value="DUF1676"/>
</dbReference>
<feature type="transmembrane region" description="Helical" evidence="2">
    <location>
        <begin position="242"/>
        <end position="259"/>
    </location>
</feature>
<dbReference type="GO" id="GO:0016020">
    <property type="term" value="C:membrane"/>
    <property type="evidence" value="ECO:0007669"/>
    <property type="project" value="TreeGrafter"/>
</dbReference>
<accession>A0A8S1CYZ3</accession>
<keyword evidence="2" id="KW-0472">Membrane</keyword>
<evidence type="ECO:0000313" key="5">
    <source>
        <dbReference type="Proteomes" id="UP000494165"/>
    </source>
</evidence>
<protein>
    <recommendedName>
        <fullName evidence="6">Protein osiris 2</fullName>
    </recommendedName>
</protein>
<dbReference type="PANTHER" id="PTHR21879:SF10">
    <property type="entry name" value="LP14110P"/>
    <property type="match status" value="1"/>
</dbReference>
<gene>
    <name evidence="4" type="ORF">CLODIP_2_CD16331</name>
</gene>
<evidence type="ECO:0000256" key="1">
    <source>
        <dbReference type="SAM" id="MobiDB-lite"/>
    </source>
</evidence>
<reference evidence="4 5" key="1">
    <citation type="submission" date="2020-04" db="EMBL/GenBank/DDBJ databases">
        <authorList>
            <person name="Alioto T."/>
            <person name="Alioto T."/>
            <person name="Gomez Garrido J."/>
        </authorList>
    </citation>
    <scope>NUCLEOTIDE SEQUENCE [LARGE SCALE GENOMIC DNA]</scope>
</reference>
<evidence type="ECO:0008006" key="6">
    <source>
        <dbReference type="Google" id="ProtNLM"/>
    </source>
</evidence>
<dbReference type="EMBL" id="CADEPI010000098">
    <property type="protein sequence ID" value="CAB3374413.1"/>
    <property type="molecule type" value="Genomic_DNA"/>
</dbReference>
<name>A0A8S1CYZ3_9INSE</name>
<feature type="chain" id="PRO_5035869501" description="Protein osiris 2" evidence="3">
    <location>
        <begin position="21"/>
        <end position="342"/>
    </location>
</feature>
<sequence>MGKATRLLGLLFVLVAISHGDDEPPKWKSAGDSPAAAPQPAPQPAQASPEGRNREGKSLLGDLIGLGTGPDLDPYMASANGQCLNGDLAECFKSRALASMDEFFQQERYQFGDHAKVVRMPGWKQRVGKQYEFSSTPRSEESEWDQFTKFMMRKAEDFIRSTAFEVNVPQELLGQEQGRFAPRFVDEIATEIDLIEDKTENSFSRTKLKKLFIPLLIILKLFKLKLLLFLPFILGLASFKKILGLLALVVPGLIGFYKLCKPNLHSPYNNFGHSSYYNQPQSSGPHYPYYGSGGGSGPFYGRDTNNLQAAASAVAAAPVAFRDPDDHRDSHQFAYSGYPQYQ</sequence>
<keyword evidence="5" id="KW-1185">Reference proteome</keyword>
<evidence type="ECO:0000313" key="4">
    <source>
        <dbReference type="EMBL" id="CAB3374413.1"/>
    </source>
</evidence>
<feature type="region of interest" description="Disordered" evidence="1">
    <location>
        <begin position="322"/>
        <end position="342"/>
    </location>
</feature>
<feature type="signal peptide" evidence="3">
    <location>
        <begin position="1"/>
        <end position="20"/>
    </location>
</feature>
<keyword evidence="2" id="KW-0812">Transmembrane</keyword>
<keyword evidence="2" id="KW-1133">Transmembrane helix</keyword>
<proteinExistence type="predicted"/>
<organism evidence="4 5">
    <name type="scientific">Cloeon dipterum</name>
    <dbReference type="NCBI Taxonomy" id="197152"/>
    <lineage>
        <taxon>Eukaryota</taxon>
        <taxon>Metazoa</taxon>
        <taxon>Ecdysozoa</taxon>
        <taxon>Arthropoda</taxon>
        <taxon>Hexapoda</taxon>
        <taxon>Insecta</taxon>
        <taxon>Pterygota</taxon>
        <taxon>Palaeoptera</taxon>
        <taxon>Ephemeroptera</taxon>
        <taxon>Pisciforma</taxon>
        <taxon>Baetidae</taxon>
        <taxon>Cloeon</taxon>
    </lineage>
</organism>
<keyword evidence="3" id="KW-0732">Signal</keyword>
<evidence type="ECO:0000256" key="3">
    <source>
        <dbReference type="SAM" id="SignalP"/>
    </source>
</evidence>
<evidence type="ECO:0000256" key="2">
    <source>
        <dbReference type="SAM" id="Phobius"/>
    </source>
</evidence>
<dbReference type="AlphaFoldDB" id="A0A8S1CYZ3"/>
<feature type="region of interest" description="Disordered" evidence="1">
    <location>
        <begin position="23"/>
        <end position="63"/>
    </location>
</feature>